<dbReference type="AlphaFoldDB" id="A0A2U2XCW8"/>
<dbReference type="InterPro" id="IPR011043">
    <property type="entry name" value="Gal_Oxase/kelch_b-propeller"/>
</dbReference>
<organism evidence="2 3">
    <name type="scientific">Brumimicrobium oceani</name>
    <dbReference type="NCBI Taxonomy" id="2100725"/>
    <lineage>
        <taxon>Bacteria</taxon>
        <taxon>Pseudomonadati</taxon>
        <taxon>Bacteroidota</taxon>
        <taxon>Flavobacteriia</taxon>
        <taxon>Flavobacteriales</taxon>
        <taxon>Crocinitomicaceae</taxon>
        <taxon>Brumimicrobium</taxon>
    </lineage>
</organism>
<proteinExistence type="predicted"/>
<accession>A0A2U2XCW8</accession>
<comment type="caution">
    <text evidence="2">The sequence shown here is derived from an EMBL/GenBank/DDBJ whole genome shotgun (WGS) entry which is preliminary data.</text>
</comment>
<keyword evidence="3" id="KW-1185">Reference proteome</keyword>
<dbReference type="Proteomes" id="UP000245370">
    <property type="component" value="Unassembled WGS sequence"/>
</dbReference>
<evidence type="ECO:0000256" key="1">
    <source>
        <dbReference type="SAM" id="SignalP"/>
    </source>
</evidence>
<dbReference type="EMBL" id="QFRJ01000005">
    <property type="protein sequence ID" value="PWH85644.1"/>
    <property type="molecule type" value="Genomic_DNA"/>
</dbReference>
<keyword evidence="1" id="KW-0732">Signal</keyword>
<dbReference type="OrthoDB" id="9761875at2"/>
<reference evidence="2 3" key="1">
    <citation type="submission" date="2018-05" db="EMBL/GenBank/DDBJ databases">
        <title>Brumimicrobium oceani sp. nov., isolated from coastal sediment.</title>
        <authorList>
            <person name="Kou Y."/>
        </authorList>
    </citation>
    <scope>NUCLEOTIDE SEQUENCE [LARGE SCALE GENOMIC DNA]</scope>
    <source>
        <strain evidence="2 3">C305</strain>
    </source>
</reference>
<evidence type="ECO:0008006" key="4">
    <source>
        <dbReference type="Google" id="ProtNLM"/>
    </source>
</evidence>
<gene>
    <name evidence="2" type="ORF">DIT68_08385</name>
</gene>
<protein>
    <recommendedName>
        <fullName evidence="4">Glucosyl transferase</fullName>
    </recommendedName>
</protein>
<dbReference type="SUPFAM" id="SSF50965">
    <property type="entry name" value="Galactose oxidase, central domain"/>
    <property type="match status" value="1"/>
</dbReference>
<evidence type="ECO:0000313" key="3">
    <source>
        <dbReference type="Proteomes" id="UP000245370"/>
    </source>
</evidence>
<reference evidence="2 3" key="2">
    <citation type="submission" date="2018-05" db="EMBL/GenBank/DDBJ databases">
        <authorList>
            <person name="Lanie J.A."/>
            <person name="Ng W.-L."/>
            <person name="Kazmierczak K.M."/>
            <person name="Andrzejewski T.M."/>
            <person name="Davidsen T.M."/>
            <person name="Wayne K.J."/>
            <person name="Tettelin H."/>
            <person name="Glass J.I."/>
            <person name="Rusch D."/>
            <person name="Podicherti R."/>
            <person name="Tsui H.-C.T."/>
            <person name="Winkler M.E."/>
        </authorList>
    </citation>
    <scope>NUCLEOTIDE SEQUENCE [LARGE SCALE GENOMIC DNA]</scope>
    <source>
        <strain evidence="2 3">C305</strain>
    </source>
</reference>
<evidence type="ECO:0000313" key="2">
    <source>
        <dbReference type="EMBL" id="PWH85644.1"/>
    </source>
</evidence>
<sequence length="385" mass="43090">MKYIFTAILLFLLSYNSKAQGWEDVSGGIDDIVYDMIKFDNELYVGGRFYFGVKSWDGSTWTNYPNLPGIGSILTLSVHNDTLYAGGGSPYQSSQSSVFRLINGGWEQIGGNFNKNPFSSTQQLISYDSLLISGGRFNTIGGVTIKNIASWDGNVWDSMGDGLDSTVLHLEVHEDTLYATGEFMASGSNTNVQNIAKWDGSNWISFDSNIVFSTTGPMKSFQGDLLIGNVWNNISGIEMKGIARWDGTNYSSMGDTIIKKIHEFWEFSNELYIAADIFASPPLILKRTVMKWNGTDWSQIGANFNQWIVCLEDYDNMLYCGGQFSAPTSHIGRYNPFLSTNEYKLEDKEIVKVVDLTGREIVEKPNTLLIYIYSDGTTKKVFRVE</sequence>
<feature type="chain" id="PRO_5015768235" description="Glucosyl transferase" evidence="1">
    <location>
        <begin position="20"/>
        <end position="385"/>
    </location>
</feature>
<name>A0A2U2XCW8_9FLAO</name>
<feature type="signal peptide" evidence="1">
    <location>
        <begin position="1"/>
        <end position="19"/>
    </location>
</feature>
<dbReference type="RefSeq" id="WP_109359349.1">
    <property type="nucleotide sequence ID" value="NZ_QFRJ01000005.1"/>
</dbReference>